<dbReference type="AlphaFoldDB" id="A0A430KWM3"/>
<evidence type="ECO:0000313" key="2">
    <source>
        <dbReference type="Proteomes" id="UP000287124"/>
    </source>
</evidence>
<gene>
    <name evidence="1" type="ORF">BHE90_017760</name>
</gene>
<dbReference type="EMBL" id="MIKF01001659">
    <property type="protein sequence ID" value="RTE67866.1"/>
    <property type="molecule type" value="Genomic_DNA"/>
</dbReference>
<sequence length="134" mass="15101">LPLAAWVSAAHMLNRLPHVVTAREIEQALGVTYKTAWHMVQKLLGAVESYRGPLPFFGATVRQRIEPLLPKNRNTKSAWARRRAKINAGTYKAPRVPVAVGALSALKFSPPPSKAHVERTERFLRWVLSKRESR</sequence>
<keyword evidence="2" id="KW-1185">Reference proteome</keyword>
<organism evidence="1 2">
    <name type="scientific">Fusarium euwallaceae</name>
    <dbReference type="NCBI Taxonomy" id="1147111"/>
    <lineage>
        <taxon>Eukaryota</taxon>
        <taxon>Fungi</taxon>
        <taxon>Dikarya</taxon>
        <taxon>Ascomycota</taxon>
        <taxon>Pezizomycotina</taxon>
        <taxon>Sordariomycetes</taxon>
        <taxon>Hypocreomycetidae</taxon>
        <taxon>Hypocreales</taxon>
        <taxon>Nectriaceae</taxon>
        <taxon>Fusarium</taxon>
        <taxon>Fusarium solani species complex</taxon>
    </lineage>
</organism>
<reference evidence="1 2" key="1">
    <citation type="submission" date="2017-06" db="EMBL/GenBank/DDBJ databases">
        <title>Comparative genomic analysis of Ambrosia Fusariam Clade fungi.</title>
        <authorList>
            <person name="Stajich J.E."/>
            <person name="Carrillo J."/>
            <person name="Kijimoto T."/>
            <person name="Eskalen A."/>
            <person name="O'Donnell K."/>
            <person name="Kasson M."/>
        </authorList>
    </citation>
    <scope>NUCLEOTIDE SEQUENCE [LARGE SCALE GENOMIC DNA]</scope>
    <source>
        <strain evidence="1 2">UCR1854</strain>
    </source>
</reference>
<name>A0A430KWM3_9HYPO</name>
<dbReference type="Proteomes" id="UP000287124">
    <property type="component" value="Unassembled WGS sequence"/>
</dbReference>
<protein>
    <submittedName>
        <fullName evidence="1">Uncharacterized protein</fullName>
    </submittedName>
</protein>
<evidence type="ECO:0000313" key="1">
    <source>
        <dbReference type="EMBL" id="RTE67866.1"/>
    </source>
</evidence>
<proteinExistence type="predicted"/>
<accession>A0A430KWM3</accession>
<feature type="non-terminal residue" evidence="1">
    <location>
        <position position="1"/>
    </location>
</feature>
<comment type="caution">
    <text evidence="1">The sequence shown here is derived from an EMBL/GenBank/DDBJ whole genome shotgun (WGS) entry which is preliminary data.</text>
</comment>